<sequence length="428" mass="48232">MERIRGVTEKVRKILLNQTKPTKPSYSRKVLYHALTAQLRTLCVDREAATIALTAQLRTSGRCVWTGKLCHYRFDCAAQDVACGQGSCATIALTAQLRTSGRCVWTGKLCHYRFDCAAQDVVCGQGSCATIALTAQLRTSGRCVWTGKLCNYENCAETVYGDEQLSPAVYLWVICTDISAYERRFPTCPQIPVFVGCEVVSESTSPDGAVTKTERRCKLVVEAPYLIKKIIGVDFVYFIQKNVLDRRTRTLDIEATNETFATRVIIMENCRYFVHPENSEWTCFEQSSSLDIRAFFGFESTMEKLAMKQYTQNIAKGKEIIEYFVNELKNEGLTYVPPWTEPEKEKTVEEDSRAQGDSPLSPTQSSSEHNLSRKASSKHKTVLECQHLIIKADRGGQRWVNGGKHGACVERLTLAQKVLIMEHSWSFC</sequence>
<proteinExistence type="predicted"/>
<dbReference type="PANTHER" id="PTHR11158">
    <property type="entry name" value="MSF1/PX19 RELATED"/>
    <property type="match status" value="1"/>
</dbReference>
<evidence type="ECO:0000259" key="2">
    <source>
        <dbReference type="PROSITE" id="PS50904"/>
    </source>
</evidence>
<accession>A0A7R9D2D4</accession>
<organism evidence="3">
    <name type="scientific">Timema poppense</name>
    <name type="common">Walking stick</name>
    <dbReference type="NCBI Taxonomy" id="170557"/>
    <lineage>
        <taxon>Eukaryota</taxon>
        <taxon>Metazoa</taxon>
        <taxon>Ecdysozoa</taxon>
        <taxon>Arthropoda</taxon>
        <taxon>Hexapoda</taxon>
        <taxon>Insecta</taxon>
        <taxon>Pterygota</taxon>
        <taxon>Neoptera</taxon>
        <taxon>Polyneoptera</taxon>
        <taxon>Phasmatodea</taxon>
        <taxon>Timematodea</taxon>
        <taxon>Timematoidea</taxon>
        <taxon>Timematidae</taxon>
        <taxon>Timema</taxon>
    </lineage>
</organism>
<dbReference type="PROSITE" id="PS50904">
    <property type="entry name" value="PRELI_MSF1"/>
    <property type="match status" value="1"/>
</dbReference>
<protein>
    <recommendedName>
        <fullName evidence="2">PRELI/MSF1 domain-containing protein</fullName>
    </recommendedName>
</protein>
<feature type="domain" description="PRELI/MSF1" evidence="2">
    <location>
        <begin position="161"/>
        <end position="333"/>
    </location>
</feature>
<name>A0A7R9D2D4_TIMPO</name>
<dbReference type="AlphaFoldDB" id="A0A7R9D2D4"/>
<gene>
    <name evidence="3" type="ORF">TPSB3V08_LOCUS5197</name>
</gene>
<dbReference type="InterPro" id="IPR037365">
    <property type="entry name" value="Slowmo/Ups"/>
</dbReference>
<evidence type="ECO:0000256" key="1">
    <source>
        <dbReference type="SAM" id="MobiDB-lite"/>
    </source>
</evidence>
<feature type="region of interest" description="Disordered" evidence="1">
    <location>
        <begin position="336"/>
        <end position="378"/>
    </location>
</feature>
<dbReference type="GO" id="GO:0005758">
    <property type="term" value="C:mitochondrial intermembrane space"/>
    <property type="evidence" value="ECO:0007669"/>
    <property type="project" value="InterPro"/>
</dbReference>
<feature type="compositionally biased region" description="Polar residues" evidence="1">
    <location>
        <begin position="358"/>
        <end position="369"/>
    </location>
</feature>
<reference evidence="3" key="1">
    <citation type="submission" date="2020-11" db="EMBL/GenBank/DDBJ databases">
        <authorList>
            <person name="Tran Van P."/>
        </authorList>
    </citation>
    <scope>NUCLEOTIDE SEQUENCE</scope>
</reference>
<dbReference type="Pfam" id="PF04707">
    <property type="entry name" value="PRELI"/>
    <property type="match status" value="1"/>
</dbReference>
<dbReference type="EMBL" id="OD002705">
    <property type="protein sequence ID" value="CAD7405920.1"/>
    <property type="molecule type" value="Genomic_DNA"/>
</dbReference>
<evidence type="ECO:0000313" key="3">
    <source>
        <dbReference type="EMBL" id="CAD7405920.1"/>
    </source>
</evidence>
<feature type="compositionally biased region" description="Basic and acidic residues" evidence="1">
    <location>
        <begin position="341"/>
        <end position="354"/>
    </location>
</feature>
<dbReference type="InterPro" id="IPR006797">
    <property type="entry name" value="PRELI/MSF1_dom"/>
</dbReference>